<dbReference type="SUPFAM" id="SSF160240">
    <property type="entry name" value="Cation efflux protein cytoplasmic domain-like"/>
    <property type="match status" value="1"/>
</dbReference>
<keyword evidence="6 8" id="KW-0472">Membrane</keyword>
<dbReference type="InterPro" id="IPR050291">
    <property type="entry name" value="CDF_Transporter"/>
</dbReference>
<comment type="subcellular location">
    <subcellularLocation>
        <location evidence="1">Membrane</location>
        <topology evidence="1">Multi-pass membrane protein</topology>
    </subcellularLocation>
</comment>
<keyword evidence="3" id="KW-0813">Transport</keyword>
<dbReference type="GO" id="GO:0005886">
    <property type="term" value="C:plasma membrane"/>
    <property type="evidence" value="ECO:0007669"/>
    <property type="project" value="TreeGrafter"/>
</dbReference>
<keyword evidence="4 8" id="KW-0812">Transmembrane</keyword>
<dbReference type="PANTHER" id="PTHR43840:SF15">
    <property type="entry name" value="MITOCHONDRIAL METAL TRANSPORTER 1-RELATED"/>
    <property type="match status" value="1"/>
</dbReference>
<dbReference type="PANTHER" id="PTHR43840">
    <property type="entry name" value="MITOCHONDRIAL METAL TRANSPORTER 1-RELATED"/>
    <property type="match status" value="1"/>
</dbReference>
<dbReference type="EMBL" id="JAEKNR010000015">
    <property type="protein sequence ID" value="MBJ7596649.1"/>
    <property type="molecule type" value="Genomic_DNA"/>
</dbReference>
<evidence type="ECO:0000259" key="9">
    <source>
        <dbReference type="Pfam" id="PF01545"/>
    </source>
</evidence>
<dbReference type="Pfam" id="PF16916">
    <property type="entry name" value="ZT_dimer"/>
    <property type="match status" value="1"/>
</dbReference>
<protein>
    <submittedName>
        <fullName evidence="11">Cation transporter</fullName>
    </submittedName>
</protein>
<keyword evidence="12" id="KW-1185">Reference proteome</keyword>
<keyword evidence="5 8" id="KW-1133">Transmembrane helix</keyword>
<evidence type="ECO:0000256" key="4">
    <source>
        <dbReference type="ARBA" id="ARBA00022692"/>
    </source>
</evidence>
<feature type="transmembrane region" description="Helical" evidence="8">
    <location>
        <begin position="190"/>
        <end position="212"/>
    </location>
</feature>
<feature type="transmembrane region" description="Helical" evidence="8">
    <location>
        <begin position="121"/>
        <end position="140"/>
    </location>
</feature>
<dbReference type="NCBIfam" id="TIGR01297">
    <property type="entry name" value="CDF"/>
    <property type="match status" value="1"/>
</dbReference>
<feature type="transmembrane region" description="Helical" evidence="8">
    <location>
        <begin position="165"/>
        <end position="184"/>
    </location>
</feature>
<feature type="domain" description="Cation efflux protein cytoplasmic" evidence="10">
    <location>
        <begin position="220"/>
        <end position="294"/>
    </location>
</feature>
<dbReference type="InterPro" id="IPR058533">
    <property type="entry name" value="Cation_efflux_TM"/>
</dbReference>
<dbReference type="AlphaFoldDB" id="A0A934JYT4"/>
<feature type="region of interest" description="Disordered" evidence="7">
    <location>
        <begin position="291"/>
        <end position="310"/>
    </location>
</feature>
<dbReference type="Proteomes" id="UP000612893">
    <property type="component" value="Unassembled WGS sequence"/>
</dbReference>
<dbReference type="Pfam" id="PF01545">
    <property type="entry name" value="Cation_efflux"/>
    <property type="match status" value="1"/>
</dbReference>
<accession>A0A934JYT4</accession>
<dbReference type="InterPro" id="IPR027469">
    <property type="entry name" value="Cation_efflux_TMD_sf"/>
</dbReference>
<evidence type="ECO:0000256" key="3">
    <source>
        <dbReference type="ARBA" id="ARBA00022448"/>
    </source>
</evidence>
<dbReference type="InterPro" id="IPR036837">
    <property type="entry name" value="Cation_efflux_CTD_sf"/>
</dbReference>
<name>A0A934JYT4_9BACT</name>
<dbReference type="GO" id="GO:0015086">
    <property type="term" value="F:cadmium ion transmembrane transporter activity"/>
    <property type="evidence" value="ECO:0007669"/>
    <property type="project" value="TreeGrafter"/>
</dbReference>
<organism evidence="11 12">
    <name type="scientific">Candidatus Nephthysia bennettiae</name>
    <dbReference type="NCBI Taxonomy" id="3127016"/>
    <lineage>
        <taxon>Bacteria</taxon>
        <taxon>Bacillati</taxon>
        <taxon>Candidatus Dormiibacterota</taxon>
        <taxon>Candidatus Dormibacteria</taxon>
        <taxon>Candidatus Dormibacterales</taxon>
        <taxon>Candidatus Dormibacteraceae</taxon>
        <taxon>Candidatus Nephthysia</taxon>
    </lineage>
</organism>
<sequence length="310" mass="32405">MAGHDHGHGTHVYTSRDAVKAVVISAVVLGAAAAVEFAAALAGGSASVLADALHNTGDVATTFVLLGAFSLARRPATRRFPWGYGRIEDVATLLIILIIVVTAAAAAVESILKFVQPGQYGNIPFAMVAAAVGVVANLAVSEYKVRVGRGIGSTALEADGIHSRIDALVSLGAFVGIGLAGLGLRLADPIAGLAITVMILYILAGTVHQLFLRMMDAVDPHLIEELTEAALGVDGVLGVHDVRARWVGRELAAVMHVDCDPDSSLEEAHQVATRVEHAVGHVLPEARLDIHMDPGRAEHEHRGPTEAHHH</sequence>
<evidence type="ECO:0000256" key="8">
    <source>
        <dbReference type="SAM" id="Phobius"/>
    </source>
</evidence>
<dbReference type="RefSeq" id="WP_338198480.1">
    <property type="nucleotide sequence ID" value="NZ_JAEKNR010000015.1"/>
</dbReference>
<dbReference type="InterPro" id="IPR002524">
    <property type="entry name" value="Cation_efflux"/>
</dbReference>
<dbReference type="InterPro" id="IPR027470">
    <property type="entry name" value="Cation_efflux_CTD"/>
</dbReference>
<dbReference type="GO" id="GO:0006882">
    <property type="term" value="P:intracellular zinc ion homeostasis"/>
    <property type="evidence" value="ECO:0007669"/>
    <property type="project" value="TreeGrafter"/>
</dbReference>
<evidence type="ECO:0000256" key="7">
    <source>
        <dbReference type="SAM" id="MobiDB-lite"/>
    </source>
</evidence>
<evidence type="ECO:0000259" key="10">
    <source>
        <dbReference type="Pfam" id="PF16916"/>
    </source>
</evidence>
<evidence type="ECO:0000313" key="11">
    <source>
        <dbReference type="EMBL" id="MBJ7596649.1"/>
    </source>
</evidence>
<feature type="transmembrane region" description="Helical" evidence="8">
    <location>
        <begin position="21"/>
        <end position="46"/>
    </location>
</feature>
<gene>
    <name evidence="11" type="ORF">JF922_00985</name>
</gene>
<evidence type="ECO:0000256" key="5">
    <source>
        <dbReference type="ARBA" id="ARBA00022989"/>
    </source>
</evidence>
<proteinExistence type="inferred from homology"/>
<feature type="domain" description="Cation efflux protein transmembrane" evidence="9">
    <location>
        <begin position="22"/>
        <end position="204"/>
    </location>
</feature>
<evidence type="ECO:0000256" key="6">
    <source>
        <dbReference type="ARBA" id="ARBA00023136"/>
    </source>
</evidence>
<dbReference type="SUPFAM" id="SSF161111">
    <property type="entry name" value="Cation efflux protein transmembrane domain-like"/>
    <property type="match status" value="1"/>
</dbReference>
<feature type="transmembrane region" description="Helical" evidence="8">
    <location>
        <begin position="52"/>
        <end position="72"/>
    </location>
</feature>
<evidence type="ECO:0000256" key="1">
    <source>
        <dbReference type="ARBA" id="ARBA00004141"/>
    </source>
</evidence>
<dbReference type="Gene3D" id="1.20.1510.10">
    <property type="entry name" value="Cation efflux protein transmembrane domain"/>
    <property type="match status" value="1"/>
</dbReference>
<comment type="similarity">
    <text evidence="2">Belongs to the cation diffusion facilitator (CDF) transporter (TC 2.A.4) family.</text>
</comment>
<reference evidence="11" key="1">
    <citation type="submission" date="2020-10" db="EMBL/GenBank/DDBJ databases">
        <title>Ca. Dormibacterota MAGs.</title>
        <authorList>
            <person name="Montgomery K."/>
        </authorList>
    </citation>
    <scope>NUCLEOTIDE SEQUENCE [LARGE SCALE GENOMIC DNA]</scope>
    <source>
        <strain evidence="11">SC8812_S17_10</strain>
    </source>
</reference>
<evidence type="ECO:0000256" key="2">
    <source>
        <dbReference type="ARBA" id="ARBA00008114"/>
    </source>
</evidence>
<dbReference type="GO" id="GO:0015093">
    <property type="term" value="F:ferrous iron transmembrane transporter activity"/>
    <property type="evidence" value="ECO:0007669"/>
    <property type="project" value="TreeGrafter"/>
</dbReference>
<evidence type="ECO:0000313" key="12">
    <source>
        <dbReference type="Proteomes" id="UP000612893"/>
    </source>
</evidence>
<feature type="transmembrane region" description="Helical" evidence="8">
    <location>
        <begin position="93"/>
        <end position="115"/>
    </location>
</feature>
<dbReference type="Gene3D" id="3.30.70.1350">
    <property type="entry name" value="Cation efflux protein, cytoplasmic domain"/>
    <property type="match status" value="1"/>
</dbReference>
<dbReference type="GO" id="GO:0015341">
    <property type="term" value="F:zinc efflux antiporter activity"/>
    <property type="evidence" value="ECO:0007669"/>
    <property type="project" value="TreeGrafter"/>
</dbReference>
<comment type="caution">
    <text evidence="11">The sequence shown here is derived from an EMBL/GenBank/DDBJ whole genome shotgun (WGS) entry which is preliminary data.</text>
</comment>